<dbReference type="AlphaFoldDB" id="A0A0K1Q5W7"/>
<dbReference type="KEGG" id="llu:AKJ09_07796"/>
<sequence length="39" mass="4737">MFAHCALHVSWLRSDRGRPSPLRRQMRHGPIEERRARLR</sequence>
<dbReference type="Proteomes" id="UP000064967">
    <property type="component" value="Chromosome"/>
</dbReference>
<proteinExistence type="predicted"/>
<gene>
    <name evidence="2" type="ORF">AKJ09_07796</name>
</gene>
<feature type="compositionally biased region" description="Basic and acidic residues" evidence="1">
    <location>
        <begin position="29"/>
        <end position="39"/>
    </location>
</feature>
<name>A0A0K1Q5W7_9BACT</name>
<organism evidence="2 3">
    <name type="scientific">Labilithrix luteola</name>
    <dbReference type="NCBI Taxonomy" id="1391654"/>
    <lineage>
        <taxon>Bacteria</taxon>
        <taxon>Pseudomonadati</taxon>
        <taxon>Myxococcota</taxon>
        <taxon>Polyangia</taxon>
        <taxon>Polyangiales</taxon>
        <taxon>Labilitrichaceae</taxon>
        <taxon>Labilithrix</taxon>
    </lineage>
</organism>
<protein>
    <submittedName>
        <fullName evidence="2">Uncharacterized protein</fullName>
    </submittedName>
</protein>
<reference evidence="2 3" key="1">
    <citation type="submission" date="2015-08" db="EMBL/GenBank/DDBJ databases">
        <authorList>
            <person name="Babu N.S."/>
            <person name="Beckwith C.J."/>
            <person name="Beseler K.G."/>
            <person name="Brison A."/>
            <person name="Carone J.V."/>
            <person name="Caskin T.P."/>
            <person name="Diamond M."/>
            <person name="Durham M.E."/>
            <person name="Foxe J.M."/>
            <person name="Go M."/>
            <person name="Henderson B.A."/>
            <person name="Jones I.B."/>
            <person name="McGettigan J.A."/>
            <person name="Micheletti S.J."/>
            <person name="Nasrallah M.E."/>
            <person name="Ortiz D."/>
            <person name="Piller C.R."/>
            <person name="Privatt S.R."/>
            <person name="Schneider S.L."/>
            <person name="Sharp S."/>
            <person name="Smith T.C."/>
            <person name="Stanton J.D."/>
            <person name="Ullery H.E."/>
            <person name="Wilson R.J."/>
            <person name="Serrano M.G."/>
            <person name="Buck G."/>
            <person name="Lee V."/>
            <person name="Wang Y."/>
            <person name="Carvalho R."/>
            <person name="Voegtly L."/>
            <person name="Shi R."/>
            <person name="Duckworth R."/>
            <person name="Johnson A."/>
            <person name="Loviza R."/>
            <person name="Walstead R."/>
            <person name="Shah Z."/>
            <person name="Kiflezghi M."/>
            <person name="Wade K."/>
            <person name="Ball S.L."/>
            <person name="Bradley K.W."/>
            <person name="Asai D.J."/>
            <person name="Bowman C.A."/>
            <person name="Russell D.A."/>
            <person name="Pope W.H."/>
            <person name="Jacobs-Sera D."/>
            <person name="Hendrix R.W."/>
            <person name="Hatfull G.F."/>
        </authorList>
    </citation>
    <scope>NUCLEOTIDE SEQUENCE [LARGE SCALE GENOMIC DNA]</scope>
    <source>
        <strain evidence="2 3">DSM 27648</strain>
    </source>
</reference>
<dbReference type="EMBL" id="CP012333">
    <property type="protein sequence ID" value="AKV01133.1"/>
    <property type="molecule type" value="Genomic_DNA"/>
</dbReference>
<evidence type="ECO:0000313" key="2">
    <source>
        <dbReference type="EMBL" id="AKV01133.1"/>
    </source>
</evidence>
<feature type="region of interest" description="Disordered" evidence="1">
    <location>
        <begin position="15"/>
        <end position="39"/>
    </location>
</feature>
<keyword evidence="3" id="KW-1185">Reference proteome</keyword>
<evidence type="ECO:0000313" key="3">
    <source>
        <dbReference type="Proteomes" id="UP000064967"/>
    </source>
</evidence>
<accession>A0A0K1Q5W7</accession>
<evidence type="ECO:0000256" key="1">
    <source>
        <dbReference type="SAM" id="MobiDB-lite"/>
    </source>
</evidence>